<reference evidence="2 3" key="1">
    <citation type="journal article" date="2011" name="J. Bacteriol.">
        <title>Draft genome sequence of the thermoalkaliphilic Caldalkalibacillus thermarum strain TA2.A1.</title>
        <authorList>
            <person name="Kalamorz F."/>
            <person name="Keis S."/>
            <person name="McMillan D.G."/>
            <person name="Olsson K."/>
            <person name="Stanton J.A."/>
            <person name="Stockwell P."/>
            <person name="Black M.A."/>
            <person name="Klingeman D.M."/>
            <person name="Land M.L."/>
            <person name="Han C.S."/>
            <person name="Martin S.L."/>
            <person name="Becher S.A."/>
            <person name="Peddie C.J."/>
            <person name="Morgan H.W."/>
            <person name="Matthies D."/>
            <person name="Preiss L."/>
            <person name="Meier T."/>
            <person name="Brown S.D."/>
            <person name="Cook G.M."/>
        </authorList>
    </citation>
    <scope>NUCLEOTIDE SEQUENCE [LARGE SCALE GENOMIC DNA]</scope>
    <source>
        <strain evidence="2 3">TA2.A1</strain>
    </source>
</reference>
<sequence length="122" mass="14541">MHFITPSMHFITGMVHLRLKSNLYRILTTIIKYTLRKRFQYLVSQRMHQLKTACHQSCCERGSQLVYIFVCIALISFVLAFKYKKPFILATPFVLFALYFLWQVAMVPLGFMETMRFIFSLR</sequence>
<keyword evidence="1" id="KW-0812">Transmembrane</keyword>
<keyword evidence="1" id="KW-1133">Transmembrane helix</keyword>
<comment type="caution">
    <text evidence="2">The sequence shown here is derived from an EMBL/GenBank/DDBJ whole genome shotgun (WGS) entry which is preliminary data.</text>
</comment>
<feature type="transmembrane region" description="Helical" evidence="1">
    <location>
        <begin position="65"/>
        <end position="81"/>
    </location>
</feature>
<evidence type="ECO:0000313" key="3">
    <source>
        <dbReference type="Proteomes" id="UP000010716"/>
    </source>
</evidence>
<gene>
    <name evidence="2" type="ORF">CathTA2_1305</name>
</gene>
<feature type="transmembrane region" description="Helical" evidence="1">
    <location>
        <begin position="87"/>
        <end position="112"/>
    </location>
</feature>
<evidence type="ECO:0000313" key="2">
    <source>
        <dbReference type="EMBL" id="EGL83142.1"/>
    </source>
</evidence>
<accession>F5L692</accession>
<evidence type="ECO:0000256" key="1">
    <source>
        <dbReference type="SAM" id="Phobius"/>
    </source>
</evidence>
<keyword evidence="1" id="KW-0472">Membrane</keyword>
<name>F5L692_CALTT</name>
<protein>
    <submittedName>
        <fullName evidence="2">Uncharacterized protein</fullName>
    </submittedName>
</protein>
<dbReference type="AlphaFoldDB" id="F5L692"/>
<dbReference type="Proteomes" id="UP000010716">
    <property type="component" value="Unassembled WGS sequence"/>
</dbReference>
<organism evidence="2 3">
    <name type="scientific">Caldalkalibacillus thermarum (strain TA2.A1)</name>
    <dbReference type="NCBI Taxonomy" id="986075"/>
    <lineage>
        <taxon>Bacteria</taxon>
        <taxon>Bacillati</taxon>
        <taxon>Bacillota</taxon>
        <taxon>Bacilli</taxon>
        <taxon>Bacillales</taxon>
        <taxon>Bacillaceae</taxon>
        <taxon>Caldalkalibacillus</taxon>
    </lineage>
</organism>
<proteinExistence type="predicted"/>
<dbReference type="EMBL" id="AFCE01000122">
    <property type="protein sequence ID" value="EGL83142.1"/>
    <property type="molecule type" value="Genomic_DNA"/>
</dbReference>